<evidence type="ECO:0000313" key="1">
    <source>
        <dbReference type="EMBL" id="SOC27302.1"/>
    </source>
</evidence>
<protein>
    <recommendedName>
        <fullName evidence="3">DUF922 domain-containing protein</fullName>
    </recommendedName>
</protein>
<gene>
    <name evidence="1" type="ORF">SAMN05428964_105359</name>
</gene>
<organism evidence="1 2">
    <name type="scientific">Thalassospira xiamenensis</name>
    <dbReference type="NCBI Taxonomy" id="220697"/>
    <lineage>
        <taxon>Bacteria</taxon>
        <taxon>Pseudomonadati</taxon>
        <taxon>Pseudomonadota</taxon>
        <taxon>Alphaproteobacteria</taxon>
        <taxon>Rhodospirillales</taxon>
        <taxon>Thalassospiraceae</taxon>
        <taxon>Thalassospira</taxon>
    </lineage>
</organism>
<accession>A0A285TUV9</accession>
<dbReference type="EMBL" id="OBMM01000005">
    <property type="protein sequence ID" value="SOC27302.1"/>
    <property type="molecule type" value="Genomic_DNA"/>
</dbReference>
<dbReference type="AlphaFoldDB" id="A0A285TUV9"/>
<reference evidence="1 2" key="1">
    <citation type="submission" date="2017-08" db="EMBL/GenBank/DDBJ databases">
        <authorList>
            <person name="de Groot N.N."/>
        </authorList>
    </citation>
    <scope>NUCLEOTIDE SEQUENCE [LARGE SCALE GENOMIC DNA]</scope>
    <source>
        <strain evidence="1 2">USBA 78</strain>
    </source>
</reference>
<proteinExistence type="predicted"/>
<evidence type="ECO:0000313" key="2">
    <source>
        <dbReference type="Proteomes" id="UP000219068"/>
    </source>
</evidence>
<sequence>MIGFLLLRICPIVLSLAAICVIGFPALASVCEQVRVPIDVDVHVLDPNVVEDYSKSRDEIAAISGSTHVFNRAVMGLTSGMYRRTYNVKIRSAQEAGGYCSQPVKLDVSIGFKDLTVYIDKRYKPGSCQFNGIRNHEYRHVDVNKQTSMAHAVLLKARLNQLLWNWVPTYTRSRDEGRAQTIAQIDLLLDALDADLTAKREIGHANIDRPGSIRMTQSQCLDW</sequence>
<name>A0A285TUV9_9PROT</name>
<dbReference type="RefSeq" id="WP_097052898.1">
    <property type="nucleotide sequence ID" value="NZ_OBMM01000005.1"/>
</dbReference>
<dbReference type="Proteomes" id="UP000219068">
    <property type="component" value="Unassembled WGS sequence"/>
</dbReference>
<evidence type="ECO:0008006" key="3">
    <source>
        <dbReference type="Google" id="ProtNLM"/>
    </source>
</evidence>